<dbReference type="EMBL" id="JXTB01000049">
    <property type="protein sequence ID" value="PON70576.1"/>
    <property type="molecule type" value="Genomic_DNA"/>
</dbReference>
<evidence type="ECO:0000313" key="2">
    <source>
        <dbReference type="Proteomes" id="UP000237105"/>
    </source>
</evidence>
<name>A0A2P5DBA3_PARAD</name>
<proteinExistence type="predicted"/>
<evidence type="ECO:0000313" key="1">
    <source>
        <dbReference type="EMBL" id="PON70576.1"/>
    </source>
</evidence>
<sequence>MVIKVRVDVMVPLTRGIRVRECSKHGDMVSDEEKAAMVESVQLLVRAATPVVNESGQSCEGPSDR</sequence>
<comment type="caution">
    <text evidence="1">The sequence shown here is derived from an EMBL/GenBank/DDBJ whole genome shotgun (WGS) entry which is preliminary data.</text>
</comment>
<accession>A0A2P5DBA3</accession>
<gene>
    <name evidence="1" type="ORF">PanWU01x14_079500</name>
</gene>
<keyword evidence="2" id="KW-1185">Reference proteome</keyword>
<reference evidence="2" key="1">
    <citation type="submission" date="2016-06" db="EMBL/GenBank/DDBJ databases">
        <title>Parallel loss of symbiosis genes in relatives of nitrogen-fixing non-legume Parasponia.</title>
        <authorList>
            <person name="Van Velzen R."/>
            <person name="Holmer R."/>
            <person name="Bu F."/>
            <person name="Rutten L."/>
            <person name="Van Zeijl A."/>
            <person name="Liu W."/>
            <person name="Santuari L."/>
            <person name="Cao Q."/>
            <person name="Sharma T."/>
            <person name="Shen D."/>
            <person name="Roswanjaya Y."/>
            <person name="Wardhani T."/>
            <person name="Kalhor M.S."/>
            <person name="Jansen J."/>
            <person name="Van den Hoogen J."/>
            <person name="Gungor B."/>
            <person name="Hartog M."/>
            <person name="Hontelez J."/>
            <person name="Verver J."/>
            <person name="Yang W.-C."/>
            <person name="Schijlen E."/>
            <person name="Repin R."/>
            <person name="Schilthuizen M."/>
            <person name="Schranz E."/>
            <person name="Heidstra R."/>
            <person name="Miyata K."/>
            <person name="Fedorova E."/>
            <person name="Kohlen W."/>
            <person name="Bisseling T."/>
            <person name="Smit S."/>
            <person name="Geurts R."/>
        </authorList>
    </citation>
    <scope>NUCLEOTIDE SEQUENCE [LARGE SCALE GENOMIC DNA]</scope>
    <source>
        <strain evidence="2">cv. WU1-14</strain>
    </source>
</reference>
<protein>
    <submittedName>
        <fullName evidence="1">Uncharacterized protein</fullName>
    </submittedName>
</protein>
<dbReference type="AlphaFoldDB" id="A0A2P5DBA3"/>
<dbReference type="Proteomes" id="UP000237105">
    <property type="component" value="Unassembled WGS sequence"/>
</dbReference>
<organism evidence="1 2">
    <name type="scientific">Parasponia andersonii</name>
    <name type="common">Sponia andersonii</name>
    <dbReference type="NCBI Taxonomy" id="3476"/>
    <lineage>
        <taxon>Eukaryota</taxon>
        <taxon>Viridiplantae</taxon>
        <taxon>Streptophyta</taxon>
        <taxon>Embryophyta</taxon>
        <taxon>Tracheophyta</taxon>
        <taxon>Spermatophyta</taxon>
        <taxon>Magnoliopsida</taxon>
        <taxon>eudicotyledons</taxon>
        <taxon>Gunneridae</taxon>
        <taxon>Pentapetalae</taxon>
        <taxon>rosids</taxon>
        <taxon>fabids</taxon>
        <taxon>Rosales</taxon>
        <taxon>Cannabaceae</taxon>
        <taxon>Parasponia</taxon>
    </lineage>
</organism>